<dbReference type="InterPro" id="IPR002634">
    <property type="entry name" value="BolA"/>
</dbReference>
<dbReference type="KEGG" id="uam:UABAM_01548"/>
<evidence type="ECO:0000256" key="2">
    <source>
        <dbReference type="RuleBase" id="RU003860"/>
    </source>
</evidence>
<dbReference type="PANTHER" id="PTHR46229">
    <property type="entry name" value="BOLA TRANSCRIPTION REGULATOR"/>
    <property type="match status" value="1"/>
</dbReference>
<dbReference type="InterPro" id="IPR036065">
    <property type="entry name" value="BolA-like_sf"/>
</dbReference>
<dbReference type="Pfam" id="PF01722">
    <property type="entry name" value="BolA"/>
    <property type="match status" value="1"/>
</dbReference>
<protein>
    <submittedName>
        <fullName evidence="3">BolA family transcriptional regulator</fullName>
    </submittedName>
</protein>
<accession>A0A5S9F217</accession>
<dbReference type="AlphaFoldDB" id="A0A5S9F217"/>
<dbReference type="OrthoDB" id="9801469at2"/>
<evidence type="ECO:0000313" key="3">
    <source>
        <dbReference type="EMBL" id="BBM83197.1"/>
    </source>
</evidence>
<dbReference type="Proteomes" id="UP000326354">
    <property type="component" value="Chromosome"/>
</dbReference>
<organism evidence="3 4">
    <name type="scientific">Uabimicrobium amorphum</name>
    <dbReference type="NCBI Taxonomy" id="2596890"/>
    <lineage>
        <taxon>Bacteria</taxon>
        <taxon>Pseudomonadati</taxon>
        <taxon>Planctomycetota</taxon>
        <taxon>Candidatus Uabimicrobiia</taxon>
        <taxon>Candidatus Uabimicrobiales</taxon>
        <taxon>Candidatus Uabimicrobiaceae</taxon>
        <taxon>Candidatus Uabimicrobium</taxon>
    </lineage>
</organism>
<comment type="similarity">
    <text evidence="1 2">Belongs to the BolA/IbaG family.</text>
</comment>
<dbReference type="InterPro" id="IPR050961">
    <property type="entry name" value="BolA/IbaG_stress_morph_reg"/>
</dbReference>
<reference evidence="3 4" key="1">
    <citation type="submission" date="2019-08" db="EMBL/GenBank/DDBJ databases">
        <title>Complete genome sequence of Candidatus Uab amorphum.</title>
        <authorList>
            <person name="Shiratori T."/>
            <person name="Suzuki S."/>
            <person name="Kakizawa Y."/>
            <person name="Ishida K."/>
        </authorList>
    </citation>
    <scope>NUCLEOTIDE SEQUENCE [LARGE SCALE GENOMIC DNA]</scope>
    <source>
        <strain evidence="3 4">SRT547</strain>
    </source>
</reference>
<evidence type="ECO:0000256" key="1">
    <source>
        <dbReference type="ARBA" id="ARBA00005578"/>
    </source>
</evidence>
<name>A0A5S9F217_UABAM</name>
<dbReference type="PANTHER" id="PTHR46229:SF2">
    <property type="entry name" value="BOLA-LIKE PROTEIN 1"/>
    <property type="match status" value="1"/>
</dbReference>
<keyword evidence="4" id="KW-1185">Reference proteome</keyword>
<evidence type="ECO:0000313" key="4">
    <source>
        <dbReference type="Proteomes" id="UP000326354"/>
    </source>
</evidence>
<dbReference type="SUPFAM" id="SSF82657">
    <property type="entry name" value="BolA-like"/>
    <property type="match status" value="1"/>
</dbReference>
<dbReference type="EMBL" id="AP019860">
    <property type="protein sequence ID" value="BBM83197.1"/>
    <property type="molecule type" value="Genomic_DNA"/>
</dbReference>
<dbReference type="PIRSF" id="PIRSF003113">
    <property type="entry name" value="BolA"/>
    <property type="match status" value="1"/>
</dbReference>
<gene>
    <name evidence="3" type="ORF">UABAM_01548</name>
</gene>
<dbReference type="Gene3D" id="3.30.300.90">
    <property type="entry name" value="BolA-like"/>
    <property type="match status" value="1"/>
</dbReference>
<dbReference type="RefSeq" id="WP_151967407.1">
    <property type="nucleotide sequence ID" value="NZ_AP019860.1"/>
</dbReference>
<proteinExistence type="inferred from homology"/>
<sequence length="84" mass="9205">MTPQQISDTLQAAIPEAEVRVNDYTGGGDHFEVIVMSNSFEGVSRVKRHQMVYKALGNAMDGEIHALALKTLTIAEFQKLANNS</sequence>